<reference evidence="2 3" key="1">
    <citation type="submission" date="2015-09" db="EMBL/GenBank/DDBJ databases">
        <title>Host preference determinants of Valsa canker pathogens revealed by comparative genomics.</title>
        <authorList>
            <person name="Yin Z."/>
            <person name="Huang L."/>
        </authorList>
    </citation>
    <scope>NUCLEOTIDE SEQUENCE [LARGE SCALE GENOMIC DNA]</scope>
    <source>
        <strain evidence="2 3">SXYLt</strain>
    </source>
</reference>
<keyword evidence="3" id="KW-1185">Reference proteome</keyword>
<protein>
    <recommendedName>
        <fullName evidence="1">Heterokaryon incompatibility domain-containing protein</fullName>
    </recommendedName>
</protein>
<dbReference type="PANTHER" id="PTHR39596">
    <property type="match status" value="1"/>
</dbReference>
<dbReference type="Pfam" id="PF06985">
    <property type="entry name" value="HET"/>
    <property type="match status" value="1"/>
</dbReference>
<sequence length="840" mass="94544">MDLLITPADPAFPSNDTPYLAAGDRWDRSHFLTYLERRQLSTIPITSRRASPYLCIPQVPGAVLQTWLFFGLVAEVLGLNEQEDGKYIIDPYQAEAELSMLYEESVFVKEDGQRYITGAKILSLVPLMQERIGLAARMAGDNGYRLGRYLNNCLTLAWQQLHISTNRGKPLEHEVKYSLSALGELVHNVTDITLKSFTPPNRTTLLNYCLWALNYFKRGGWLEGQMLSHGWCSSEIEKVRVRCDHLNTAHYVSRLKKLGDKRDHSRCQKYMCSAFQIDKAWNMAHGREEAQVEAFKPGTPYVAISHVWADGLGNPDVNALPECQVDRIISLVAGLQKAVDPEWDKRNRTPYRLWIDTLCCPVDLAGKTVALERIADVYRNATHVLVLDTSFTLLSTEAIHPAELLSRISCSAWMRRLWTFQEGVLPSSLLYQFADRAVGIGTLLSELYRGDVRYQGLTSDFRPDLDPFDGVPPQGALSGRPVQTLSSSSQSDNIRILSQFQSALQFRTVSVPEDEPLCIATILSLDIARVANENGSHAAQKRMAIVWEMIAEWLGGIPPRLFADVDNPLEIEGFRWAPKSLLAADYQQSHHLDLTCGPHDKLGTLVSKGHQKGLRLSSPGFRAYARPHPGLSSVGQYGLHPWGGTMSSGFNIMLLKEEETGLWYYMRCSDMPLCQAIHTGHCAMIRKAIWKPISPTKSAPDEFSGGNCAIVLIEEEDEAEFVVRRQQQVFLTLASPSQSVVADEMTELATKLAGEKVTADFIAAQSQEPTDHHAAEEKLIKRMKELVVEACQARPEFARAAEEELPYGHAEDKMWPYFDWYFSHRNFIKRTSDNQLWLIV</sequence>
<feature type="domain" description="Heterokaryon incompatibility" evidence="1">
    <location>
        <begin position="301"/>
        <end position="387"/>
    </location>
</feature>
<accession>A0A423X1X7</accession>
<dbReference type="AlphaFoldDB" id="A0A423X1X7"/>
<evidence type="ECO:0000259" key="1">
    <source>
        <dbReference type="Pfam" id="PF06985"/>
    </source>
</evidence>
<dbReference type="EMBL" id="LKEB01000030">
    <property type="protein sequence ID" value="ROW09878.1"/>
    <property type="molecule type" value="Genomic_DNA"/>
</dbReference>
<dbReference type="PANTHER" id="PTHR39596:SF2">
    <property type="entry name" value="HET DOMAIN PROTEIN (AFU_ORTHOLOGUE AFUA_1G17550)-RELATED"/>
    <property type="match status" value="1"/>
</dbReference>
<comment type="caution">
    <text evidence="2">The sequence shown here is derived from an EMBL/GenBank/DDBJ whole genome shotgun (WGS) entry which is preliminary data.</text>
</comment>
<dbReference type="InParanoid" id="A0A423X1X7"/>
<evidence type="ECO:0000313" key="2">
    <source>
        <dbReference type="EMBL" id="ROW09878.1"/>
    </source>
</evidence>
<dbReference type="InterPro" id="IPR010730">
    <property type="entry name" value="HET"/>
</dbReference>
<proteinExistence type="predicted"/>
<organism evidence="2 3">
    <name type="scientific">Cytospora leucostoma</name>
    <dbReference type="NCBI Taxonomy" id="1230097"/>
    <lineage>
        <taxon>Eukaryota</taxon>
        <taxon>Fungi</taxon>
        <taxon>Dikarya</taxon>
        <taxon>Ascomycota</taxon>
        <taxon>Pezizomycotina</taxon>
        <taxon>Sordariomycetes</taxon>
        <taxon>Sordariomycetidae</taxon>
        <taxon>Diaporthales</taxon>
        <taxon>Cytosporaceae</taxon>
        <taxon>Cytospora</taxon>
    </lineage>
</organism>
<dbReference type="OrthoDB" id="2426273at2759"/>
<dbReference type="Proteomes" id="UP000285146">
    <property type="component" value="Unassembled WGS sequence"/>
</dbReference>
<evidence type="ECO:0000313" key="3">
    <source>
        <dbReference type="Proteomes" id="UP000285146"/>
    </source>
</evidence>
<dbReference type="STRING" id="1230097.A0A423X1X7"/>
<name>A0A423X1X7_9PEZI</name>
<gene>
    <name evidence="2" type="ORF">VPNG_06298</name>
</gene>